<dbReference type="Pfam" id="PF09622">
    <property type="entry name" value="DUF2391"/>
    <property type="match status" value="1"/>
</dbReference>
<feature type="transmembrane region" description="Helical" evidence="1">
    <location>
        <begin position="212"/>
        <end position="233"/>
    </location>
</feature>
<accession>A0ABY6C8V0</accession>
<feature type="transmembrane region" description="Helical" evidence="1">
    <location>
        <begin position="172"/>
        <end position="192"/>
    </location>
</feature>
<name>A0ABY6C8V0_9HYPH</name>
<keyword evidence="1" id="KW-0472">Membrane</keyword>
<feature type="transmembrane region" description="Helical" evidence="1">
    <location>
        <begin position="12"/>
        <end position="32"/>
    </location>
</feature>
<dbReference type="NCBIfam" id="TIGR02587">
    <property type="entry name" value="TIGR02587 family membrane protein"/>
    <property type="match status" value="1"/>
</dbReference>
<sequence>MTGASKMRTGLGRAFGGALVFSLPMLMTMEMWDLGFAMERWKAVLLLAASLPMLMFLSHYSGFERTWDWREDARDVAIAYGVGLLTSAFVLGLLGIVGAGMSLSEIAGKVGLQSIPGALGALLGRSQFGKDAKDSQREQTFFGELGIMMIGALFLALNVAPTEEMVLISYRMTSIHTLALIPATLLIMHVFVYATEFSSSTELTPDTPWWSAFLRFTLVGYAVSLLVALYLLWTFGHLDGVSAGNGLRVVVVLGFPAAIGAAAARLIL</sequence>
<dbReference type="InterPro" id="IPR024464">
    <property type="entry name" value="DUF2391"/>
</dbReference>
<evidence type="ECO:0000313" key="2">
    <source>
        <dbReference type="EMBL" id="UXN67746.1"/>
    </source>
</evidence>
<gene>
    <name evidence="2" type="ORF">N8A98_01390</name>
</gene>
<feature type="transmembrane region" description="Helical" evidence="1">
    <location>
        <begin position="44"/>
        <end position="62"/>
    </location>
</feature>
<dbReference type="RefSeq" id="WP_262165175.1">
    <property type="nucleotide sequence ID" value="NZ_CP104964.1"/>
</dbReference>
<dbReference type="Proteomes" id="UP001061862">
    <property type="component" value="Plasmid p_unnamed1"/>
</dbReference>
<keyword evidence="3" id="KW-1185">Reference proteome</keyword>
<keyword evidence="1" id="KW-0812">Transmembrane</keyword>
<proteinExistence type="predicted"/>
<evidence type="ECO:0000256" key="1">
    <source>
        <dbReference type="SAM" id="Phobius"/>
    </source>
</evidence>
<geneLocation type="plasmid" evidence="2 3">
    <name>p_unnamed1</name>
</geneLocation>
<dbReference type="InterPro" id="IPR013416">
    <property type="entry name" value="CHP02587_IM"/>
</dbReference>
<protein>
    <submittedName>
        <fullName evidence="2">TIGR02587 family membrane protein</fullName>
    </submittedName>
</protein>
<keyword evidence="2" id="KW-0614">Plasmid</keyword>
<feature type="transmembrane region" description="Helical" evidence="1">
    <location>
        <begin position="77"/>
        <end position="98"/>
    </location>
</feature>
<dbReference type="EMBL" id="CP104964">
    <property type="protein sequence ID" value="UXN67746.1"/>
    <property type="molecule type" value="Genomic_DNA"/>
</dbReference>
<feature type="transmembrane region" description="Helical" evidence="1">
    <location>
        <begin position="140"/>
        <end position="160"/>
    </location>
</feature>
<keyword evidence="1" id="KW-1133">Transmembrane helix</keyword>
<reference evidence="2 3" key="1">
    <citation type="submission" date="2022-09" db="EMBL/GenBank/DDBJ databases">
        <title>Interaction between co-microsymbionts with complementary sets of symbiotic genes in legume-rhizobium systems.</title>
        <authorList>
            <person name="Safronova V."/>
            <person name="Sazanova A."/>
            <person name="Afonin A."/>
            <person name="Chirak E."/>
        </authorList>
    </citation>
    <scope>NUCLEOTIDE SEQUENCE [LARGE SCALE GENOMIC DNA]</scope>
    <source>
        <strain evidence="2 3">A18/4-1</strain>
        <plasmid evidence="2 3">p_unnamed1</plasmid>
    </source>
</reference>
<organism evidence="2 3">
    <name type="scientific">Devosia neptuniae</name>
    <dbReference type="NCBI Taxonomy" id="191302"/>
    <lineage>
        <taxon>Bacteria</taxon>
        <taxon>Pseudomonadati</taxon>
        <taxon>Pseudomonadota</taxon>
        <taxon>Alphaproteobacteria</taxon>
        <taxon>Hyphomicrobiales</taxon>
        <taxon>Devosiaceae</taxon>
        <taxon>Devosia</taxon>
    </lineage>
</organism>
<feature type="transmembrane region" description="Helical" evidence="1">
    <location>
        <begin position="245"/>
        <end position="267"/>
    </location>
</feature>
<evidence type="ECO:0000313" key="3">
    <source>
        <dbReference type="Proteomes" id="UP001061862"/>
    </source>
</evidence>